<evidence type="ECO:0000313" key="2">
    <source>
        <dbReference type="EMBL" id="MEQ2556412.1"/>
    </source>
</evidence>
<dbReference type="InterPro" id="IPR000182">
    <property type="entry name" value="GNAT_dom"/>
</dbReference>
<organism evidence="2 3">
    <name type="scientific">Maccoyibacter intestinihominis</name>
    <dbReference type="NCBI Taxonomy" id="3133499"/>
    <lineage>
        <taxon>Bacteria</taxon>
        <taxon>Bacillati</taxon>
        <taxon>Bacillota</taxon>
        <taxon>Clostridia</taxon>
        <taxon>Lachnospirales</taxon>
        <taxon>Lachnospiraceae</taxon>
        <taxon>Maccoyibacter</taxon>
    </lineage>
</organism>
<dbReference type="InterPro" id="IPR051531">
    <property type="entry name" value="N-acetyltransferase"/>
</dbReference>
<protein>
    <submittedName>
        <fullName evidence="2">GNAT family protein</fullName>
        <ecNumber evidence="2">2.-.-.-</ecNumber>
    </submittedName>
</protein>
<dbReference type="SUPFAM" id="SSF55729">
    <property type="entry name" value="Acyl-CoA N-acyltransferases (Nat)"/>
    <property type="match status" value="1"/>
</dbReference>
<evidence type="ECO:0000259" key="1">
    <source>
        <dbReference type="PROSITE" id="PS51186"/>
    </source>
</evidence>
<evidence type="ECO:0000313" key="3">
    <source>
        <dbReference type="Proteomes" id="UP001454489"/>
    </source>
</evidence>
<comment type="caution">
    <text evidence="2">The sequence shown here is derived from an EMBL/GenBank/DDBJ whole genome shotgun (WGS) entry which is preliminary data.</text>
</comment>
<reference evidence="2 3" key="1">
    <citation type="submission" date="2024-03" db="EMBL/GenBank/DDBJ databases">
        <title>Human intestinal bacterial collection.</title>
        <authorList>
            <person name="Pauvert C."/>
            <person name="Hitch T.C.A."/>
            <person name="Clavel T."/>
        </authorList>
    </citation>
    <scope>NUCLEOTIDE SEQUENCE [LARGE SCALE GENOMIC DNA]</scope>
    <source>
        <strain evidence="2 3">CLA-AA-H185</strain>
    </source>
</reference>
<dbReference type="RefSeq" id="WP_353529385.1">
    <property type="nucleotide sequence ID" value="NZ_JBBMEX010000001.1"/>
</dbReference>
<keyword evidence="2" id="KW-0808">Transferase</keyword>
<proteinExistence type="predicted"/>
<feature type="domain" description="N-acetyltransferase" evidence="1">
    <location>
        <begin position="14"/>
        <end position="184"/>
    </location>
</feature>
<sequence>MNLIGTKNIETERCKLRRIIPDDYSMMYENWAKFDEVCKYYPFNPVDDVEVYKEKVKRWSSNYESGSYFHWVIEWKETGELVGTINLGNVEESCMMSDTCYMLSPRFWNQGIMTEVLMAVLDYAFEEIGLNRVQAEVFAGNNASSAVLKKCGMSFEGIARQKYYKNGEFIDTALWAIIASDRMR</sequence>
<dbReference type="PANTHER" id="PTHR43792">
    <property type="entry name" value="GNAT FAMILY, PUTATIVE (AFU_ORTHOLOGUE AFUA_3G00765)-RELATED-RELATED"/>
    <property type="match status" value="1"/>
</dbReference>
<dbReference type="GO" id="GO:0016740">
    <property type="term" value="F:transferase activity"/>
    <property type="evidence" value="ECO:0007669"/>
    <property type="project" value="UniProtKB-KW"/>
</dbReference>
<dbReference type="Pfam" id="PF13302">
    <property type="entry name" value="Acetyltransf_3"/>
    <property type="match status" value="1"/>
</dbReference>
<dbReference type="Proteomes" id="UP001454489">
    <property type="component" value="Unassembled WGS sequence"/>
</dbReference>
<dbReference type="PROSITE" id="PS51186">
    <property type="entry name" value="GNAT"/>
    <property type="match status" value="1"/>
</dbReference>
<dbReference type="EC" id="2.-.-.-" evidence="2"/>
<name>A0ABV1HAP5_9FIRM</name>
<gene>
    <name evidence="2" type="ORF">WMO43_00765</name>
</gene>
<keyword evidence="3" id="KW-1185">Reference proteome</keyword>
<dbReference type="Gene3D" id="3.40.630.30">
    <property type="match status" value="1"/>
</dbReference>
<dbReference type="InterPro" id="IPR016181">
    <property type="entry name" value="Acyl_CoA_acyltransferase"/>
</dbReference>
<dbReference type="EMBL" id="JBBMEX010000001">
    <property type="protein sequence ID" value="MEQ2556412.1"/>
    <property type="molecule type" value="Genomic_DNA"/>
</dbReference>
<accession>A0ABV1HAP5</accession>